<dbReference type="PROSITE" id="PS51272">
    <property type="entry name" value="SLH"/>
    <property type="match status" value="3"/>
</dbReference>
<dbReference type="Gene3D" id="2.60.40.1080">
    <property type="match status" value="1"/>
</dbReference>
<dbReference type="SMART" id="SM00635">
    <property type="entry name" value="BID_2"/>
    <property type="match status" value="1"/>
</dbReference>
<dbReference type="InterPro" id="IPR001119">
    <property type="entry name" value="SLH_dom"/>
</dbReference>
<feature type="domain" description="SLH" evidence="2">
    <location>
        <begin position="1062"/>
        <end position="1120"/>
    </location>
</feature>
<dbReference type="EMBL" id="JANQBD010000002">
    <property type="protein sequence ID" value="MCR8630380.1"/>
    <property type="molecule type" value="Genomic_DNA"/>
</dbReference>
<proteinExistence type="predicted"/>
<feature type="compositionally biased region" description="Low complexity" evidence="1">
    <location>
        <begin position="930"/>
        <end position="947"/>
    </location>
</feature>
<gene>
    <name evidence="3" type="ORF">NV381_04090</name>
</gene>
<keyword evidence="4" id="KW-1185">Reference proteome</keyword>
<feature type="domain" description="SLH" evidence="2">
    <location>
        <begin position="1121"/>
        <end position="1182"/>
    </location>
</feature>
<dbReference type="InterPro" id="IPR011042">
    <property type="entry name" value="6-blade_b-propeller_TolB-like"/>
</dbReference>
<dbReference type="PANTHER" id="PTHR43308">
    <property type="entry name" value="OUTER MEMBRANE PROTEIN ALPHA-RELATED"/>
    <property type="match status" value="1"/>
</dbReference>
<evidence type="ECO:0000313" key="4">
    <source>
        <dbReference type="Proteomes" id="UP001300012"/>
    </source>
</evidence>
<dbReference type="InterPro" id="IPR003343">
    <property type="entry name" value="Big_2"/>
</dbReference>
<dbReference type="SUPFAM" id="SSF101898">
    <property type="entry name" value="NHL repeat"/>
    <property type="match status" value="1"/>
</dbReference>
<organism evidence="3 4">
    <name type="scientific">Paenibacillus radicis</name>
    <name type="common">ex Xue et al. 2023</name>
    <dbReference type="NCBI Taxonomy" id="2972489"/>
    <lineage>
        <taxon>Bacteria</taxon>
        <taxon>Bacillati</taxon>
        <taxon>Bacillota</taxon>
        <taxon>Bacilli</taxon>
        <taxon>Bacillales</taxon>
        <taxon>Paenibacillaceae</taxon>
        <taxon>Paenibacillus</taxon>
    </lineage>
</organism>
<comment type="caution">
    <text evidence="3">The sequence shown here is derived from an EMBL/GenBank/DDBJ whole genome shotgun (WGS) entry which is preliminary data.</text>
</comment>
<sequence>MQGKKALIIVMILTMILSMIPLSSVGAASPADSITISDPRSMAYYNGYIYVAQRNVDKISRISTTTGQVSDVLVMSTYSTPMSVAINSHGDLFYTKDSNKNVFKIPAASLTSLPLSASQVNTLSQSYYLGNFNYMNGITFDSNDNLFMTDYTSNGIYRLDLGQTVPTAVITGASKPINGIAFNTNGDLYFVDEWSKAYKINNADLAVKSATDPTKLQLLESISNPAAYGVIFLPDGTHYVSSLSGVIVKHTFASESAIPVAKNLLPSSLTVTEGTITNLLTYLNGLSGMSATGVTLSLTSSNANVANNGAITYTSSAVTGNVSVIITKAGETQDTKTIAVTVPAHTPTPAELANASIAAAKALLPSSLTVIEGTYTNLLTYLNGLSGMSATGVTLSLTSSNANVANNGAITYTSSAVTGNVTVLINKANGTQATKNIAVTVPAHTPTPAELANASIASAKALLPTSLTVTEGTYTNLLTYLNGLSGMSATGVTLSLTSSNANVANNGAITYTSSAVSGNVTVLINKTNGTQDTKTIAVTVSAHTPTPAELANASIASAKALLPSSLTVTEGTYTNLLTYLNGLSGMSATGVTLSLTSSNANVANDGTITYTSAAVTGNVTVLINKANGTQATKTIAVTVPAHTLTPAELANASIASAKALLPSSLTVTEGTYTNLLTYLNGLSGMSATGVTLSLTSSNANVANNGAITFTGSAVSGNVTILINKANGTQDTKTIAVTVSAHTLTPAELANASIAAAKALLPSSLTVTEGTSTNLLTYLNGLSGMSDTGVTLTLVSSNANVANNGAITHTSAAVTGNVTVIINKANGTQDTRTIAVNVSPLPVQVTVTSLSVDAANANITINGVKQLVVSAAYSNNTTADVTATASYSTSNGSVAIVSAAGIITAVGFGAADITVSYSGQSKVVAVTVPRPASHSSSSTGASAPAVPATDTKQPEDKVTPTVPSTQPAITDVFKSDAVKTDSSVVNRISTRIENANKSEVKMPFSDIQQHWANKTIESFIKLNIIEGYNDGKFRPDGAITRAEFAVIIDRVFGINNDLKQSVAMNDISNHWAKGTIEKLANAGILNGYGQEFRPDQTVSRAEMVAIISRIVNMSAVQKNESKGAFSDTGNSFAFSQIQEAAQAGIVAGKEGNNFNPDAQSTRAEALTIILNTLNLSPQIKTLLDSLK</sequence>
<dbReference type="Gene3D" id="2.120.10.30">
    <property type="entry name" value="TolB, C-terminal domain"/>
    <property type="match status" value="1"/>
</dbReference>
<feature type="domain" description="SLH" evidence="2">
    <location>
        <begin position="998"/>
        <end position="1061"/>
    </location>
</feature>
<protein>
    <submittedName>
        <fullName evidence="3">S-layer homology domain-containing protein</fullName>
    </submittedName>
</protein>
<dbReference type="SUPFAM" id="SSF49373">
    <property type="entry name" value="Invasin/intimin cell-adhesion fragments"/>
    <property type="match status" value="1"/>
</dbReference>
<dbReference type="InterPro" id="IPR051465">
    <property type="entry name" value="Cell_Envelope_Struct_Comp"/>
</dbReference>
<reference evidence="3 4" key="1">
    <citation type="submission" date="2022-08" db="EMBL/GenBank/DDBJ databases">
        <title>Paenibacillus endoradicis sp. nov., Paenibacillus radicibacter sp. nov and Paenibacillus pararadicis sp. nov., three cold-adapted plant growth-promoting bacteria isolated from root of Larix gmelinii in Great Khingan.</title>
        <authorList>
            <person name="Xue H."/>
        </authorList>
    </citation>
    <scope>NUCLEOTIDE SEQUENCE [LARGE SCALE GENOMIC DNA]</scope>
    <source>
        <strain evidence="3 4">N5-1-1-5</strain>
    </source>
</reference>
<accession>A0ABT1YC92</accession>
<name>A0ABT1YC92_9BACL</name>
<dbReference type="InterPro" id="IPR008964">
    <property type="entry name" value="Invasin/intimin_cell_adhesion"/>
</dbReference>
<evidence type="ECO:0000259" key="2">
    <source>
        <dbReference type="PROSITE" id="PS51272"/>
    </source>
</evidence>
<feature type="region of interest" description="Disordered" evidence="1">
    <location>
        <begin position="930"/>
        <end position="965"/>
    </location>
</feature>
<dbReference type="Proteomes" id="UP001300012">
    <property type="component" value="Unassembled WGS sequence"/>
</dbReference>
<dbReference type="RefSeq" id="WP_258211995.1">
    <property type="nucleotide sequence ID" value="NZ_JANQBD010000002.1"/>
</dbReference>
<dbReference type="Pfam" id="PF00395">
    <property type="entry name" value="SLH"/>
    <property type="match status" value="3"/>
</dbReference>
<evidence type="ECO:0000313" key="3">
    <source>
        <dbReference type="EMBL" id="MCR8630380.1"/>
    </source>
</evidence>
<evidence type="ECO:0000256" key="1">
    <source>
        <dbReference type="SAM" id="MobiDB-lite"/>
    </source>
</evidence>